<dbReference type="SMART" id="SM00066">
    <property type="entry name" value="GAL4"/>
    <property type="match status" value="1"/>
</dbReference>
<dbReference type="GO" id="GO:0006351">
    <property type="term" value="P:DNA-templated transcription"/>
    <property type="evidence" value="ECO:0007669"/>
    <property type="project" value="InterPro"/>
</dbReference>
<dbReference type="OrthoDB" id="5392779at2759"/>
<dbReference type="GO" id="GO:0000981">
    <property type="term" value="F:DNA-binding transcription factor activity, RNA polymerase II-specific"/>
    <property type="evidence" value="ECO:0007669"/>
    <property type="project" value="InterPro"/>
</dbReference>
<sequence length="699" mass="77862">MMRTRMHPTSTPLEDQQPPRKKIRKGTRSCWECKHRKVRCHFVSDGDRSCRECLARGTPCRSQDLPEPENTRESDRTSLNDRLGRVESLLEKVLRRLDTMGGVEEAQVLPSMATDNDNGLTCSAAATPANENAPAMSLFDNGVLSFRRSEVSTPNITLFSATTRDWEKLRHELLDLLPSDSGLRRLEQANSCWWLVRAQCFQEYEESLLSSTTAARADNHPAAIAKVLLWVAICLQQLPRGFDIESLQLLYPPTRLIAKCVTIVAHSISSDETLISSLDGLECLVLLGVIYNNDGKLRSAWLCYRRALNAAQIIGLHRLASESTDESESVSRAKSIWNHIIYADRYLSLILGMYHGIPDVALDSKRSGNETPNPSYMDVLCRIAGSIIERNQRFSTITPSMVRTTQTIDAEIMSIGPLSVVEDPAILPPGKSLERAQAYTKLMTQLWHYQLIAWLHLPLLLESGTERRYDYSRQSCLEASRNMITCYTSLRRLTANSFCCKSLDFQAFTAAVTLLINILGPTGRSHLDSNDWPAIETVMASLETLAEGQPPDKVATRGLSVLRTLKRVATRNNKTQSDTSDGLPPMHGQTGRIKLDIPYFGTISLECRTRSDLPEQQQQQFNNGHPGSISTDLAANNAPSSNVGNITEASIVHGQATDVGPWPEARLELGPVDIWSFDPDLIELSSFLPDLENSWDLGL</sequence>
<proteinExistence type="predicted"/>
<evidence type="ECO:0000256" key="1">
    <source>
        <dbReference type="ARBA" id="ARBA00022723"/>
    </source>
</evidence>
<dbReference type="Proteomes" id="UP000326950">
    <property type="component" value="Unassembled WGS sequence"/>
</dbReference>
<feature type="compositionally biased region" description="Basic and acidic residues" evidence="6">
    <location>
        <begin position="69"/>
        <end position="80"/>
    </location>
</feature>
<dbReference type="GO" id="GO:0008270">
    <property type="term" value="F:zinc ion binding"/>
    <property type="evidence" value="ECO:0007669"/>
    <property type="project" value="InterPro"/>
</dbReference>
<gene>
    <name evidence="8" type="ORF">BDV40DRAFT_193086</name>
</gene>
<evidence type="ECO:0000256" key="4">
    <source>
        <dbReference type="ARBA" id="ARBA00023163"/>
    </source>
</evidence>
<evidence type="ECO:0000313" key="9">
    <source>
        <dbReference type="Proteomes" id="UP000326950"/>
    </source>
</evidence>
<keyword evidence="1" id="KW-0479">Metal-binding</keyword>
<dbReference type="InterPro" id="IPR001138">
    <property type="entry name" value="Zn2Cys6_DnaBD"/>
</dbReference>
<dbReference type="Pfam" id="PF04082">
    <property type="entry name" value="Fungal_trans"/>
    <property type="match status" value="1"/>
</dbReference>
<dbReference type="CDD" id="cd00067">
    <property type="entry name" value="GAL4"/>
    <property type="match status" value="1"/>
</dbReference>
<dbReference type="EMBL" id="ML738644">
    <property type="protein sequence ID" value="KAE8161281.1"/>
    <property type="molecule type" value="Genomic_DNA"/>
</dbReference>
<feature type="region of interest" description="Disordered" evidence="6">
    <location>
        <begin position="1"/>
        <end position="26"/>
    </location>
</feature>
<feature type="domain" description="Zn(2)-C6 fungal-type" evidence="7">
    <location>
        <begin position="29"/>
        <end position="60"/>
    </location>
</feature>
<dbReference type="Gene3D" id="4.10.240.10">
    <property type="entry name" value="Zn(2)-C6 fungal-type DNA-binding domain"/>
    <property type="match status" value="1"/>
</dbReference>
<dbReference type="CDD" id="cd12148">
    <property type="entry name" value="fungal_TF_MHR"/>
    <property type="match status" value="1"/>
</dbReference>
<feature type="region of interest" description="Disordered" evidence="6">
    <location>
        <begin position="61"/>
        <end position="80"/>
    </location>
</feature>
<evidence type="ECO:0000256" key="6">
    <source>
        <dbReference type="SAM" id="MobiDB-lite"/>
    </source>
</evidence>
<keyword evidence="3" id="KW-0238">DNA-binding</keyword>
<keyword evidence="4" id="KW-0804">Transcription</keyword>
<evidence type="ECO:0000256" key="3">
    <source>
        <dbReference type="ARBA" id="ARBA00023125"/>
    </source>
</evidence>
<reference evidence="8 9" key="1">
    <citation type="submission" date="2019-04" db="EMBL/GenBank/DDBJ databases">
        <title>Friends and foes A comparative genomics study of 23 Aspergillus species from section Flavi.</title>
        <authorList>
            <consortium name="DOE Joint Genome Institute"/>
            <person name="Kjaerbolling I."/>
            <person name="Vesth T."/>
            <person name="Frisvad J.C."/>
            <person name="Nybo J.L."/>
            <person name="Theobald S."/>
            <person name="Kildgaard S."/>
            <person name="Isbrandt T."/>
            <person name="Kuo A."/>
            <person name="Sato A."/>
            <person name="Lyhne E.K."/>
            <person name="Kogle M.E."/>
            <person name="Wiebenga A."/>
            <person name="Kun R.S."/>
            <person name="Lubbers R.J."/>
            <person name="Makela M.R."/>
            <person name="Barry K."/>
            <person name="Chovatia M."/>
            <person name="Clum A."/>
            <person name="Daum C."/>
            <person name="Haridas S."/>
            <person name="He G."/>
            <person name="LaButti K."/>
            <person name="Lipzen A."/>
            <person name="Mondo S."/>
            <person name="Riley R."/>
            <person name="Salamov A."/>
            <person name="Simmons B.A."/>
            <person name="Magnuson J.K."/>
            <person name="Henrissat B."/>
            <person name="Mortensen U.H."/>
            <person name="Larsen T.O."/>
            <person name="Devries R.P."/>
            <person name="Grigoriev I.V."/>
            <person name="Machida M."/>
            <person name="Baker S.E."/>
            <person name="Andersen M.R."/>
        </authorList>
    </citation>
    <scope>NUCLEOTIDE SEQUENCE [LARGE SCALE GENOMIC DNA]</scope>
    <source>
        <strain evidence="8 9">CBS 117626</strain>
    </source>
</reference>
<name>A0A5N6UTB0_ASPTM</name>
<dbReference type="GO" id="GO:0009893">
    <property type="term" value="P:positive regulation of metabolic process"/>
    <property type="evidence" value="ECO:0007669"/>
    <property type="project" value="UniProtKB-ARBA"/>
</dbReference>
<dbReference type="AlphaFoldDB" id="A0A5N6UTB0"/>
<dbReference type="PANTHER" id="PTHR47840:SF1">
    <property type="entry name" value="ZN(II)2CYS6 TRANSCRIPTION FACTOR (EUROFUNG)"/>
    <property type="match status" value="1"/>
</dbReference>
<keyword evidence="2" id="KW-0805">Transcription regulation</keyword>
<protein>
    <recommendedName>
        <fullName evidence="7">Zn(2)-C6 fungal-type domain-containing protein</fullName>
    </recommendedName>
</protein>
<evidence type="ECO:0000256" key="2">
    <source>
        <dbReference type="ARBA" id="ARBA00023015"/>
    </source>
</evidence>
<evidence type="ECO:0000256" key="5">
    <source>
        <dbReference type="ARBA" id="ARBA00023242"/>
    </source>
</evidence>
<keyword evidence="5" id="KW-0539">Nucleus</keyword>
<organism evidence="8 9">
    <name type="scientific">Aspergillus tamarii</name>
    <dbReference type="NCBI Taxonomy" id="41984"/>
    <lineage>
        <taxon>Eukaryota</taxon>
        <taxon>Fungi</taxon>
        <taxon>Dikarya</taxon>
        <taxon>Ascomycota</taxon>
        <taxon>Pezizomycotina</taxon>
        <taxon>Eurotiomycetes</taxon>
        <taxon>Eurotiomycetidae</taxon>
        <taxon>Eurotiales</taxon>
        <taxon>Aspergillaceae</taxon>
        <taxon>Aspergillus</taxon>
        <taxon>Aspergillus subgen. Circumdati</taxon>
    </lineage>
</organism>
<dbReference type="GO" id="GO:0003677">
    <property type="term" value="F:DNA binding"/>
    <property type="evidence" value="ECO:0007669"/>
    <property type="project" value="UniProtKB-KW"/>
</dbReference>
<evidence type="ECO:0000259" key="7">
    <source>
        <dbReference type="PROSITE" id="PS00463"/>
    </source>
</evidence>
<dbReference type="PROSITE" id="PS00463">
    <property type="entry name" value="ZN2_CY6_FUNGAL_1"/>
    <property type="match status" value="1"/>
</dbReference>
<keyword evidence="9" id="KW-1185">Reference proteome</keyword>
<accession>A0A5N6UTB0</accession>
<dbReference type="InterPro" id="IPR007219">
    <property type="entry name" value="XnlR_reg_dom"/>
</dbReference>
<dbReference type="PANTHER" id="PTHR47840">
    <property type="entry name" value="ZN(II)2CYS6 TRANSCRIPTION FACTOR (EUROFUNG)-RELATED"/>
    <property type="match status" value="1"/>
</dbReference>
<evidence type="ECO:0000313" key="8">
    <source>
        <dbReference type="EMBL" id="KAE8161281.1"/>
    </source>
</evidence>
<dbReference type="SUPFAM" id="SSF57701">
    <property type="entry name" value="Zn2/Cys6 DNA-binding domain"/>
    <property type="match status" value="1"/>
</dbReference>
<dbReference type="InterPro" id="IPR036864">
    <property type="entry name" value="Zn2-C6_fun-type_DNA-bd_sf"/>
</dbReference>